<reference evidence="1" key="1">
    <citation type="submission" date="2023-11" db="EMBL/GenBank/DDBJ databases">
        <authorList>
            <person name="Poullet M."/>
        </authorList>
    </citation>
    <scope>NUCLEOTIDE SEQUENCE</scope>
    <source>
        <strain evidence="1">E1834</strain>
    </source>
</reference>
<gene>
    <name evidence="1" type="ORF">MENTE1834_LOCUS30396</name>
</gene>
<dbReference type="Proteomes" id="UP001497535">
    <property type="component" value="Unassembled WGS sequence"/>
</dbReference>
<comment type="caution">
    <text evidence="1">The sequence shown here is derived from an EMBL/GenBank/DDBJ whole genome shotgun (WGS) entry which is preliminary data.</text>
</comment>
<organism evidence="1 2">
    <name type="scientific">Meloidogyne enterolobii</name>
    <name type="common">Root-knot nematode worm</name>
    <name type="synonym">Meloidogyne mayaguensis</name>
    <dbReference type="NCBI Taxonomy" id="390850"/>
    <lineage>
        <taxon>Eukaryota</taxon>
        <taxon>Metazoa</taxon>
        <taxon>Ecdysozoa</taxon>
        <taxon>Nematoda</taxon>
        <taxon>Chromadorea</taxon>
        <taxon>Rhabditida</taxon>
        <taxon>Tylenchina</taxon>
        <taxon>Tylenchomorpha</taxon>
        <taxon>Tylenchoidea</taxon>
        <taxon>Meloidogynidae</taxon>
        <taxon>Meloidogyninae</taxon>
        <taxon>Meloidogyne</taxon>
    </lineage>
</organism>
<protein>
    <submittedName>
        <fullName evidence="1">Uncharacterized protein</fullName>
    </submittedName>
</protein>
<keyword evidence="2" id="KW-1185">Reference proteome</keyword>
<sequence>MNFSDNFAQNELLEYIKNPKRIYTDRGSDELFLKEVGQSVVGCHGREEESLTEINTDNNLIKPAKALAGIVQKTKILELNEEENDDRFERDEEIIILDASSSRESVFEHQRELALSLIEKLPISVDDTHVAIGINSFTNVPVLRQTLGLGRERKAKKLFF</sequence>
<accession>A0ACB0ZW23</accession>
<evidence type="ECO:0000313" key="1">
    <source>
        <dbReference type="EMBL" id="CAK5083083.1"/>
    </source>
</evidence>
<proteinExistence type="predicted"/>
<name>A0ACB0ZW23_MELEN</name>
<dbReference type="EMBL" id="CAVMJV010000049">
    <property type="protein sequence ID" value="CAK5083083.1"/>
    <property type="molecule type" value="Genomic_DNA"/>
</dbReference>
<evidence type="ECO:0000313" key="2">
    <source>
        <dbReference type="Proteomes" id="UP001497535"/>
    </source>
</evidence>